<evidence type="ECO:0000313" key="7">
    <source>
        <dbReference type="Proteomes" id="UP000316196"/>
    </source>
</evidence>
<evidence type="ECO:0000256" key="4">
    <source>
        <dbReference type="SAM" id="Phobius"/>
    </source>
</evidence>
<feature type="transmembrane region" description="Helical" evidence="4">
    <location>
        <begin position="107"/>
        <end position="123"/>
    </location>
</feature>
<dbReference type="InterPro" id="IPR011712">
    <property type="entry name" value="Sig_transdc_His_kin_sub3_dim/P"/>
</dbReference>
<feature type="transmembrane region" description="Helical" evidence="4">
    <location>
        <begin position="44"/>
        <end position="62"/>
    </location>
</feature>
<keyword evidence="4" id="KW-1133">Transmembrane helix</keyword>
<dbReference type="GO" id="GO:0000155">
    <property type="term" value="F:phosphorelay sensor kinase activity"/>
    <property type="evidence" value="ECO:0007669"/>
    <property type="project" value="InterPro"/>
</dbReference>
<feature type="transmembrane region" description="Helical" evidence="4">
    <location>
        <begin position="157"/>
        <end position="178"/>
    </location>
</feature>
<dbReference type="CDD" id="cd16917">
    <property type="entry name" value="HATPase_UhpB-NarQ-NarX-like"/>
    <property type="match status" value="1"/>
</dbReference>
<evidence type="ECO:0000256" key="3">
    <source>
        <dbReference type="ARBA" id="ARBA00023012"/>
    </source>
</evidence>
<dbReference type="Gene3D" id="1.20.5.1930">
    <property type="match status" value="1"/>
</dbReference>
<proteinExistence type="predicted"/>
<feature type="transmembrane region" description="Helical" evidence="4">
    <location>
        <begin position="82"/>
        <end position="101"/>
    </location>
</feature>
<keyword evidence="2 6" id="KW-0418">Kinase</keyword>
<dbReference type="PANTHER" id="PTHR24421:SF63">
    <property type="entry name" value="SENSOR HISTIDINE KINASE DESK"/>
    <property type="match status" value="1"/>
</dbReference>
<dbReference type="Proteomes" id="UP000316196">
    <property type="component" value="Unassembled WGS sequence"/>
</dbReference>
<protein>
    <submittedName>
        <fullName evidence="6">Two-component system sensor histidine kinase DesK</fullName>
    </submittedName>
</protein>
<evidence type="ECO:0000259" key="5">
    <source>
        <dbReference type="Pfam" id="PF07730"/>
    </source>
</evidence>
<evidence type="ECO:0000256" key="1">
    <source>
        <dbReference type="ARBA" id="ARBA00022679"/>
    </source>
</evidence>
<dbReference type="Gene3D" id="3.30.565.10">
    <property type="entry name" value="Histidine kinase-like ATPase, C-terminal domain"/>
    <property type="match status" value="1"/>
</dbReference>
<feature type="transmembrane region" description="Helical" evidence="4">
    <location>
        <begin position="20"/>
        <end position="38"/>
    </location>
</feature>
<dbReference type="AlphaFoldDB" id="A0A542ZQX6"/>
<keyword evidence="7" id="KW-1185">Reference proteome</keyword>
<keyword evidence="3" id="KW-0902">Two-component regulatory system</keyword>
<dbReference type="InterPro" id="IPR050482">
    <property type="entry name" value="Sensor_HK_TwoCompSys"/>
</dbReference>
<dbReference type="InterPro" id="IPR036890">
    <property type="entry name" value="HATPase_C_sf"/>
</dbReference>
<feature type="transmembrane region" description="Helical" evidence="4">
    <location>
        <begin position="130"/>
        <end position="151"/>
    </location>
</feature>
<name>A0A542ZQX6_9ACTN</name>
<dbReference type="GO" id="GO:0016020">
    <property type="term" value="C:membrane"/>
    <property type="evidence" value="ECO:0007669"/>
    <property type="project" value="InterPro"/>
</dbReference>
<gene>
    <name evidence="6" type="ORF">FB460_0472</name>
</gene>
<feature type="domain" description="Signal transduction histidine kinase subgroup 3 dimerisation and phosphoacceptor" evidence="5">
    <location>
        <begin position="199"/>
        <end position="266"/>
    </location>
</feature>
<dbReference type="PANTHER" id="PTHR24421">
    <property type="entry name" value="NITRATE/NITRITE SENSOR PROTEIN NARX-RELATED"/>
    <property type="match status" value="1"/>
</dbReference>
<reference evidence="6 7" key="1">
    <citation type="submission" date="2019-06" db="EMBL/GenBank/DDBJ databases">
        <title>Sequencing the genomes of 1000 actinobacteria strains.</title>
        <authorList>
            <person name="Klenk H.-P."/>
        </authorList>
    </citation>
    <scope>NUCLEOTIDE SEQUENCE [LARGE SCALE GENOMIC DNA]</scope>
    <source>
        <strain evidence="6 7">DSM 8251</strain>
    </source>
</reference>
<comment type="caution">
    <text evidence="6">The sequence shown here is derived from an EMBL/GenBank/DDBJ whole genome shotgun (WGS) entry which is preliminary data.</text>
</comment>
<organism evidence="6 7">
    <name type="scientific">Propioniferax innocua</name>
    <dbReference type="NCBI Taxonomy" id="1753"/>
    <lineage>
        <taxon>Bacteria</taxon>
        <taxon>Bacillati</taxon>
        <taxon>Actinomycetota</taxon>
        <taxon>Actinomycetes</taxon>
        <taxon>Propionibacteriales</taxon>
        <taxon>Propionibacteriaceae</taxon>
        <taxon>Propioniferax</taxon>
    </lineage>
</organism>
<evidence type="ECO:0000313" key="6">
    <source>
        <dbReference type="EMBL" id="TQL62686.1"/>
    </source>
</evidence>
<dbReference type="Pfam" id="PF07730">
    <property type="entry name" value="HisKA_3"/>
    <property type="match status" value="1"/>
</dbReference>
<dbReference type="GO" id="GO:0046983">
    <property type="term" value="F:protein dimerization activity"/>
    <property type="evidence" value="ECO:0007669"/>
    <property type="project" value="InterPro"/>
</dbReference>
<keyword evidence="4" id="KW-0812">Transmembrane</keyword>
<keyword evidence="1" id="KW-0808">Transferase</keyword>
<keyword evidence="4" id="KW-0472">Membrane</keyword>
<evidence type="ECO:0000256" key="2">
    <source>
        <dbReference type="ARBA" id="ARBA00022777"/>
    </source>
</evidence>
<dbReference type="EMBL" id="VFOR01000001">
    <property type="protein sequence ID" value="TQL62686.1"/>
    <property type="molecule type" value="Genomic_DNA"/>
</dbReference>
<sequence>MVSMHDRRTDPHQFEQYARWCVYPVVGLPLFLLLFPAVDHPRRALVSLPVVVALTVVSGWFCKRMLDACVRPRPWQGMGRPLMMITVVTVASVGVLAGLWWRVESSMWVVPIAVMLTLVALGLRMEGALALAFVAGGVVFALAILLVRVTPTEPFNLFLWGPVIAAMVFTGWIAAWMLRVMVDLKEARDAAGWLAASEERARISRDLHDLFGQTLASIAVKSELAAELTRRGRNERAEQEMRAIHALADESGERVREVVRGYRELDLIAEVSGARAVLESAGIVCDTSTVEVKDPQVASTFAWVLREGVTNILRHSDARRVEIELTSSRLVISNDAPHPMKPGVGGLAGMRERMETIGGVVECKHEGDRFVVTAQVR</sequence>
<accession>A0A542ZQX6</accession>